<dbReference type="EMBL" id="LKEV01000004">
    <property type="protein sequence ID" value="KQB86234.1"/>
    <property type="molecule type" value="Genomic_DNA"/>
</dbReference>
<dbReference type="Proteomes" id="UP000050488">
    <property type="component" value="Unassembled WGS sequence"/>
</dbReference>
<organism evidence="2 3">
    <name type="scientific">Corynebacterium lowii</name>
    <dbReference type="NCBI Taxonomy" id="1544413"/>
    <lineage>
        <taxon>Bacteria</taxon>
        <taxon>Bacillati</taxon>
        <taxon>Actinomycetota</taxon>
        <taxon>Actinomycetes</taxon>
        <taxon>Mycobacteriales</taxon>
        <taxon>Corynebacteriaceae</taxon>
        <taxon>Corynebacterium</taxon>
    </lineage>
</organism>
<name>A0A0N8W0B5_9CORY</name>
<dbReference type="PATRIC" id="fig|1544413.3.peg.1590"/>
<proteinExistence type="predicted"/>
<dbReference type="AlphaFoldDB" id="A0A0N8W0B5"/>
<sequence length="53" mass="6365">MRKRYRGTDALYTEKVLLLQADPERYFRENPKPQSGSRGAHWFYKEESSEVSR</sequence>
<reference evidence="2 3" key="1">
    <citation type="submission" date="2015-10" db="EMBL/GenBank/DDBJ databases">
        <title>Corynebacteirum lowii and Corynebacterium oculi species nova, derived from human clinical disease and and emended description of Corynebacterium mastiditis.</title>
        <authorList>
            <person name="Bernard K."/>
            <person name="Pacheco A.L."/>
            <person name="Mcdougall C."/>
            <person name="Burtx T."/>
            <person name="Weibe D."/>
            <person name="Tyler S."/>
            <person name="Olson A.B."/>
            <person name="Cnockaert M."/>
            <person name="Eguchi H."/>
            <person name="Kuwahara T."/>
            <person name="Nakayama-Imaohji H."/>
            <person name="Boudewijins M."/>
            <person name="Van Hoecke F."/>
            <person name="Bernier A.-M."/>
            <person name="Vandamme P."/>
        </authorList>
    </citation>
    <scope>NUCLEOTIDE SEQUENCE [LARGE SCALE GENOMIC DNA]</scope>
    <source>
        <strain evidence="2 3">NML 130206</strain>
    </source>
</reference>
<evidence type="ECO:0000313" key="3">
    <source>
        <dbReference type="Proteomes" id="UP000050488"/>
    </source>
</evidence>
<accession>A0A0N8W0B5</accession>
<feature type="region of interest" description="Disordered" evidence="1">
    <location>
        <begin position="27"/>
        <end position="53"/>
    </location>
</feature>
<keyword evidence="3" id="KW-1185">Reference proteome</keyword>
<gene>
    <name evidence="2" type="ORF">Clow_01589</name>
</gene>
<protein>
    <submittedName>
        <fullName evidence="2">Uncharacterized protein</fullName>
    </submittedName>
</protein>
<feature type="compositionally biased region" description="Basic and acidic residues" evidence="1">
    <location>
        <begin position="43"/>
        <end position="53"/>
    </location>
</feature>
<evidence type="ECO:0000313" key="2">
    <source>
        <dbReference type="EMBL" id="KQB86234.1"/>
    </source>
</evidence>
<comment type="caution">
    <text evidence="2">The sequence shown here is derived from an EMBL/GenBank/DDBJ whole genome shotgun (WGS) entry which is preliminary data.</text>
</comment>
<evidence type="ECO:0000256" key="1">
    <source>
        <dbReference type="SAM" id="MobiDB-lite"/>
    </source>
</evidence>